<comment type="caution">
    <text evidence="9">The sequence shown here is derived from an EMBL/GenBank/DDBJ whole genome shotgun (WGS) entry which is preliminary data.</text>
</comment>
<dbReference type="PANTHER" id="PTHR14207">
    <property type="entry name" value="STEROL ISOMERASE"/>
    <property type="match status" value="1"/>
</dbReference>
<sequence>MPETSEPPAFFTATSAYSLGAVLLIYFVAKAAAGALLPKNARWQDRFTFIWLAFDAMIHFSFEGSFLYLSTFGRSVNTSVGPFAELWKEYTRADFRWGVSDPTVVSLELLTVFGAGPLCCLILYQLARQDPARHYWIVVLSTAELYGGWMTFCPEWLTGSPNLDTSNVLYFWVYLLFMNVIWVIIPLWLMYDSYGHIAASLRELQKNSSVAKKR</sequence>
<dbReference type="GO" id="GO:0016125">
    <property type="term" value="P:sterol metabolic process"/>
    <property type="evidence" value="ECO:0007669"/>
    <property type="project" value="InterPro"/>
</dbReference>
<keyword evidence="5 6" id="KW-0472">Membrane</keyword>
<dbReference type="PANTHER" id="PTHR14207:SF1">
    <property type="entry name" value="EMOPAMIL-BINDING PROTEIN-LIKE"/>
    <property type="match status" value="1"/>
</dbReference>
<feature type="transmembrane region" description="Helical" evidence="7">
    <location>
        <begin position="16"/>
        <end position="37"/>
    </location>
</feature>
<accession>A0A286UBU1</accession>
<evidence type="ECO:0000256" key="4">
    <source>
        <dbReference type="ARBA" id="ARBA00022989"/>
    </source>
</evidence>
<dbReference type="InterPro" id="IPR033118">
    <property type="entry name" value="EXPERA"/>
</dbReference>
<feature type="transmembrane region" description="Helical" evidence="7">
    <location>
        <begin position="169"/>
        <end position="191"/>
    </location>
</feature>
<dbReference type="EMBL" id="NBII01000007">
    <property type="protein sequence ID" value="PAV17040.1"/>
    <property type="molecule type" value="Genomic_DNA"/>
</dbReference>
<dbReference type="GO" id="GO:0047750">
    <property type="term" value="F:cholestenol delta-isomerase activity"/>
    <property type="evidence" value="ECO:0007669"/>
    <property type="project" value="InterPro"/>
</dbReference>
<dbReference type="OrthoDB" id="58557at2759"/>
<keyword evidence="10" id="KW-1185">Reference proteome</keyword>
<dbReference type="STRING" id="2282107.A0A286UBU1"/>
<proteinExistence type="inferred from homology"/>
<evidence type="ECO:0000256" key="5">
    <source>
        <dbReference type="ARBA" id="ARBA00023136"/>
    </source>
</evidence>
<gene>
    <name evidence="9" type="ORF">PNOK_0710400</name>
</gene>
<feature type="domain" description="EXPERA" evidence="8">
    <location>
        <begin position="44"/>
        <end position="190"/>
    </location>
</feature>
<dbReference type="AlphaFoldDB" id="A0A286UBU1"/>
<dbReference type="InterPro" id="IPR007905">
    <property type="entry name" value="EBP"/>
</dbReference>
<organism evidence="9 10">
    <name type="scientific">Pyrrhoderma noxium</name>
    <dbReference type="NCBI Taxonomy" id="2282107"/>
    <lineage>
        <taxon>Eukaryota</taxon>
        <taxon>Fungi</taxon>
        <taxon>Dikarya</taxon>
        <taxon>Basidiomycota</taxon>
        <taxon>Agaricomycotina</taxon>
        <taxon>Agaricomycetes</taxon>
        <taxon>Hymenochaetales</taxon>
        <taxon>Hymenochaetaceae</taxon>
        <taxon>Pyrrhoderma</taxon>
    </lineage>
</organism>
<evidence type="ECO:0000256" key="6">
    <source>
        <dbReference type="PROSITE-ProRule" id="PRU01087"/>
    </source>
</evidence>
<dbReference type="Pfam" id="PF05241">
    <property type="entry name" value="EBP"/>
    <property type="match status" value="1"/>
</dbReference>
<dbReference type="GO" id="GO:0016020">
    <property type="term" value="C:membrane"/>
    <property type="evidence" value="ECO:0007669"/>
    <property type="project" value="UniProtKB-SubCell"/>
</dbReference>
<evidence type="ECO:0000256" key="3">
    <source>
        <dbReference type="ARBA" id="ARBA00022692"/>
    </source>
</evidence>
<comment type="subcellular location">
    <subcellularLocation>
        <location evidence="1">Membrane</location>
        <topology evidence="1">Multi-pass membrane protein</topology>
    </subcellularLocation>
</comment>
<dbReference type="GO" id="GO:0005783">
    <property type="term" value="C:endoplasmic reticulum"/>
    <property type="evidence" value="ECO:0007669"/>
    <property type="project" value="TreeGrafter"/>
</dbReference>
<evidence type="ECO:0000256" key="7">
    <source>
        <dbReference type="SAM" id="Phobius"/>
    </source>
</evidence>
<comment type="similarity">
    <text evidence="2">Belongs to the EBP family.</text>
</comment>
<evidence type="ECO:0000256" key="1">
    <source>
        <dbReference type="ARBA" id="ARBA00004141"/>
    </source>
</evidence>
<feature type="transmembrane region" description="Helical" evidence="7">
    <location>
        <begin position="136"/>
        <end position="157"/>
    </location>
</feature>
<feature type="transmembrane region" description="Helical" evidence="7">
    <location>
        <begin position="104"/>
        <end position="124"/>
    </location>
</feature>
<keyword evidence="3 6" id="KW-0812">Transmembrane</keyword>
<dbReference type="Proteomes" id="UP000217199">
    <property type="component" value="Unassembled WGS sequence"/>
</dbReference>
<evidence type="ECO:0000259" key="8">
    <source>
        <dbReference type="PROSITE" id="PS51751"/>
    </source>
</evidence>
<evidence type="ECO:0000313" key="9">
    <source>
        <dbReference type="EMBL" id="PAV17040.1"/>
    </source>
</evidence>
<evidence type="ECO:0000313" key="10">
    <source>
        <dbReference type="Proteomes" id="UP000217199"/>
    </source>
</evidence>
<name>A0A286UBU1_9AGAM</name>
<keyword evidence="4 6" id="KW-1133">Transmembrane helix</keyword>
<evidence type="ECO:0000256" key="2">
    <source>
        <dbReference type="ARBA" id="ARBA00008337"/>
    </source>
</evidence>
<reference evidence="9 10" key="1">
    <citation type="journal article" date="2017" name="Mol. Ecol.">
        <title>Comparative and population genomic landscape of Phellinus noxius: A hypervariable fungus causing root rot in trees.</title>
        <authorList>
            <person name="Chung C.L."/>
            <person name="Lee T.J."/>
            <person name="Akiba M."/>
            <person name="Lee H.H."/>
            <person name="Kuo T.H."/>
            <person name="Liu D."/>
            <person name="Ke H.M."/>
            <person name="Yokoi T."/>
            <person name="Roa M.B."/>
            <person name="Lu M.J."/>
            <person name="Chang Y.Y."/>
            <person name="Ann P.J."/>
            <person name="Tsai J.N."/>
            <person name="Chen C.Y."/>
            <person name="Tzean S.S."/>
            <person name="Ota Y."/>
            <person name="Hattori T."/>
            <person name="Sahashi N."/>
            <person name="Liou R.F."/>
            <person name="Kikuchi T."/>
            <person name="Tsai I.J."/>
        </authorList>
    </citation>
    <scope>NUCLEOTIDE SEQUENCE [LARGE SCALE GENOMIC DNA]</scope>
    <source>
        <strain evidence="9 10">FFPRI411160</strain>
    </source>
</reference>
<protein>
    <submittedName>
        <fullName evidence="9">Emopamil-binding protein</fullName>
    </submittedName>
</protein>
<dbReference type="InParanoid" id="A0A286UBU1"/>
<dbReference type="PROSITE" id="PS51751">
    <property type="entry name" value="EXPERA"/>
    <property type="match status" value="1"/>
</dbReference>
<feature type="transmembrane region" description="Helical" evidence="7">
    <location>
        <begin position="49"/>
        <end position="69"/>
    </location>
</feature>